<evidence type="ECO:0000313" key="3">
    <source>
        <dbReference type="Proteomes" id="UP000006727"/>
    </source>
</evidence>
<organism evidence="1">
    <name type="scientific">Physcomitrium patens</name>
    <name type="common">Spreading-leaved earth moss</name>
    <name type="synonym">Physcomitrella patens</name>
    <dbReference type="NCBI Taxonomy" id="3218"/>
    <lineage>
        <taxon>Eukaryota</taxon>
        <taxon>Viridiplantae</taxon>
        <taxon>Streptophyta</taxon>
        <taxon>Embryophyta</taxon>
        <taxon>Bryophyta</taxon>
        <taxon>Bryophytina</taxon>
        <taxon>Bryopsida</taxon>
        <taxon>Funariidae</taxon>
        <taxon>Funariales</taxon>
        <taxon>Funariaceae</taxon>
        <taxon>Physcomitrium</taxon>
    </lineage>
</organism>
<dbReference type="Gramene" id="Pp3c26_2440V3.1">
    <property type="protein sequence ID" value="Pp3c26_2440V3.1"/>
    <property type="gene ID" value="Pp3c26_2440"/>
</dbReference>
<reference evidence="1 3" key="2">
    <citation type="journal article" date="2018" name="Plant J.">
        <title>The Physcomitrella patens chromosome-scale assembly reveals moss genome structure and evolution.</title>
        <authorList>
            <person name="Lang D."/>
            <person name="Ullrich K.K."/>
            <person name="Murat F."/>
            <person name="Fuchs J."/>
            <person name="Jenkins J."/>
            <person name="Haas F.B."/>
            <person name="Piednoel M."/>
            <person name="Gundlach H."/>
            <person name="Van Bel M."/>
            <person name="Meyberg R."/>
            <person name="Vives C."/>
            <person name="Morata J."/>
            <person name="Symeonidi A."/>
            <person name="Hiss M."/>
            <person name="Muchero W."/>
            <person name="Kamisugi Y."/>
            <person name="Saleh O."/>
            <person name="Blanc G."/>
            <person name="Decker E.L."/>
            <person name="van Gessel N."/>
            <person name="Grimwood J."/>
            <person name="Hayes R.D."/>
            <person name="Graham S.W."/>
            <person name="Gunter L.E."/>
            <person name="McDaniel S.F."/>
            <person name="Hoernstein S.N.W."/>
            <person name="Larsson A."/>
            <person name="Li F.W."/>
            <person name="Perroud P.F."/>
            <person name="Phillips J."/>
            <person name="Ranjan P."/>
            <person name="Rokshar D.S."/>
            <person name="Rothfels C.J."/>
            <person name="Schneider L."/>
            <person name="Shu S."/>
            <person name="Stevenson D.W."/>
            <person name="Thummler F."/>
            <person name="Tillich M."/>
            <person name="Villarreal Aguilar J.C."/>
            <person name="Widiez T."/>
            <person name="Wong G.K."/>
            <person name="Wymore A."/>
            <person name="Zhang Y."/>
            <person name="Zimmer A.D."/>
            <person name="Quatrano R.S."/>
            <person name="Mayer K.F.X."/>
            <person name="Goodstein D."/>
            <person name="Casacuberta J.M."/>
            <person name="Vandepoele K."/>
            <person name="Reski R."/>
            <person name="Cuming A.C."/>
            <person name="Tuskan G.A."/>
            <person name="Maumus F."/>
            <person name="Salse J."/>
            <person name="Schmutz J."/>
            <person name="Rensing S.A."/>
        </authorList>
    </citation>
    <scope>NUCLEOTIDE SEQUENCE [LARGE SCALE GENOMIC DNA]</scope>
    <source>
        <strain evidence="2 3">cv. Gransden 2004</strain>
    </source>
</reference>
<dbReference type="EnsemblPlants" id="Pp3c26_2440V3.1">
    <property type="protein sequence ID" value="Pp3c26_2440V3.1"/>
    <property type="gene ID" value="Pp3c26_2440"/>
</dbReference>
<evidence type="ECO:0000313" key="2">
    <source>
        <dbReference type="EnsemblPlants" id="Pp3c26_2440V3.1"/>
    </source>
</evidence>
<accession>A0A2K1IBL8</accession>
<evidence type="ECO:0000313" key="1">
    <source>
        <dbReference type="EMBL" id="PNR26657.1"/>
    </source>
</evidence>
<dbReference type="EMBL" id="ABEU02000026">
    <property type="protein sequence ID" value="PNR26657.1"/>
    <property type="molecule type" value="Genomic_DNA"/>
</dbReference>
<keyword evidence="3" id="KW-1185">Reference proteome</keyword>
<gene>
    <name evidence="1" type="ORF">PHYPA_030138</name>
</gene>
<proteinExistence type="predicted"/>
<protein>
    <submittedName>
        <fullName evidence="1 2">Uncharacterized protein</fullName>
    </submittedName>
</protein>
<sequence length="61" mass="6938">MELRSLQENGAWATACKRIQNEESATMARPHSGDANPHLLLVCSRIFIYQPEFHKSTLLIL</sequence>
<name>A0A2K1IBL8_PHYPA</name>
<reference evidence="1 3" key="1">
    <citation type="journal article" date="2008" name="Science">
        <title>The Physcomitrella genome reveals evolutionary insights into the conquest of land by plants.</title>
        <authorList>
            <person name="Rensing S."/>
            <person name="Lang D."/>
            <person name="Zimmer A."/>
            <person name="Terry A."/>
            <person name="Salamov A."/>
            <person name="Shapiro H."/>
            <person name="Nishiyama T."/>
            <person name="Perroud P.-F."/>
            <person name="Lindquist E."/>
            <person name="Kamisugi Y."/>
            <person name="Tanahashi T."/>
            <person name="Sakakibara K."/>
            <person name="Fujita T."/>
            <person name="Oishi K."/>
            <person name="Shin-I T."/>
            <person name="Kuroki Y."/>
            <person name="Toyoda A."/>
            <person name="Suzuki Y."/>
            <person name="Hashimoto A."/>
            <person name="Yamaguchi K."/>
            <person name="Sugano A."/>
            <person name="Kohara Y."/>
            <person name="Fujiyama A."/>
            <person name="Anterola A."/>
            <person name="Aoki S."/>
            <person name="Ashton N."/>
            <person name="Barbazuk W.B."/>
            <person name="Barker E."/>
            <person name="Bennetzen J."/>
            <person name="Bezanilla M."/>
            <person name="Blankenship R."/>
            <person name="Cho S.H."/>
            <person name="Dutcher S."/>
            <person name="Estelle M."/>
            <person name="Fawcett J.A."/>
            <person name="Gundlach H."/>
            <person name="Hanada K."/>
            <person name="Heyl A."/>
            <person name="Hicks K.A."/>
            <person name="Hugh J."/>
            <person name="Lohr M."/>
            <person name="Mayer K."/>
            <person name="Melkozernov A."/>
            <person name="Murata T."/>
            <person name="Nelson D."/>
            <person name="Pils B."/>
            <person name="Prigge M."/>
            <person name="Reiss B."/>
            <person name="Renner T."/>
            <person name="Rombauts S."/>
            <person name="Rushton P."/>
            <person name="Sanderfoot A."/>
            <person name="Schween G."/>
            <person name="Shiu S.-H."/>
            <person name="Stueber K."/>
            <person name="Theodoulou F.L."/>
            <person name="Tu H."/>
            <person name="Van de Peer Y."/>
            <person name="Verrier P.J."/>
            <person name="Waters E."/>
            <person name="Wood A."/>
            <person name="Yang L."/>
            <person name="Cove D."/>
            <person name="Cuming A."/>
            <person name="Hasebe M."/>
            <person name="Lucas S."/>
            <person name="Mishler D.B."/>
            <person name="Reski R."/>
            <person name="Grigoriev I."/>
            <person name="Quatrano R.S."/>
            <person name="Boore J.L."/>
        </authorList>
    </citation>
    <scope>NUCLEOTIDE SEQUENCE [LARGE SCALE GENOMIC DNA]</scope>
    <source>
        <strain evidence="2 3">cv. Gransden 2004</strain>
    </source>
</reference>
<dbReference type="InParanoid" id="A0A2K1IBL8"/>
<dbReference type="AlphaFoldDB" id="A0A2K1IBL8"/>
<dbReference type="PaxDb" id="3218-PP1S494_5V6.1"/>
<dbReference type="Proteomes" id="UP000006727">
    <property type="component" value="Chromosome 26"/>
</dbReference>
<reference evidence="2" key="3">
    <citation type="submission" date="2020-12" db="UniProtKB">
        <authorList>
            <consortium name="EnsemblPlants"/>
        </authorList>
    </citation>
    <scope>IDENTIFICATION</scope>
</reference>